<name>A0A1M6P5J7_REIAG</name>
<organism evidence="1 2">
    <name type="scientific">Reichenbachiella agariperforans</name>
    <dbReference type="NCBI Taxonomy" id="156994"/>
    <lineage>
        <taxon>Bacteria</taxon>
        <taxon>Pseudomonadati</taxon>
        <taxon>Bacteroidota</taxon>
        <taxon>Cytophagia</taxon>
        <taxon>Cytophagales</taxon>
        <taxon>Reichenbachiellaceae</taxon>
        <taxon>Reichenbachiella</taxon>
    </lineage>
</organism>
<sequence>MKAPLAYIVILLSLCCCKQQSTPRETNILDSRETLTINFNTNLLSLDSSKVNSPAEKFVYDLVFHKPKYTISSTNDDILYSLTSIDSLAIKNINIRFLKNEEAILGEFVEGNLDLFMTDFSSRNSPKMDVFVQNVRKNPYSKYNLTPSNAGSVAYYEFYNFKSRISLRNSLKIVDNLSYIRHFDSTHEERDTTLIEFSISYFFDETKVSNHDTLKNEYHQVVQVENIDDVLSKPHIIYRKQIVPFLSNDFEQLTNRLQAQQNPISDTLLIKQINPEYYITKTRIKGLKDYSKLSDQMMHIYFDTIQRY</sequence>
<protein>
    <submittedName>
        <fullName evidence="1">Uncharacterized protein</fullName>
    </submittedName>
</protein>
<dbReference type="STRING" id="156994.SAMN04488028_102556"/>
<dbReference type="RefSeq" id="WP_073121639.1">
    <property type="nucleotide sequence ID" value="NZ_FRAA01000002.1"/>
</dbReference>
<keyword evidence="2" id="KW-1185">Reference proteome</keyword>
<gene>
    <name evidence="1" type="ORF">SAMN04488028_102556</name>
</gene>
<reference evidence="2" key="1">
    <citation type="submission" date="2016-11" db="EMBL/GenBank/DDBJ databases">
        <authorList>
            <person name="Varghese N."/>
            <person name="Submissions S."/>
        </authorList>
    </citation>
    <scope>NUCLEOTIDE SEQUENCE [LARGE SCALE GENOMIC DNA]</scope>
    <source>
        <strain evidence="2">DSM 26134</strain>
    </source>
</reference>
<evidence type="ECO:0000313" key="1">
    <source>
        <dbReference type="EMBL" id="SHK03247.1"/>
    </source>
</evidence>
<dbReference type="EMBL" id="FRAA01000002">
    <property type="protein sequence ID" value="SHK03247.1"/>
    <property type="molecule type" value="Genomic_DNA"/>
</dbReference>
<accession>A0A1M6P5J7</accession>
<dbReference type="Proteomes" id="UP000184474">
    <property type="component" value="Unassembled WGS sequence"/>
</dbReference>
<evidence type="ECO:0000313" key="2">
    <source>
        <dbReference type="Proteomes" id="UP000184474"/>
    </source>
</evidence>
<proteinExistence type="predicted"/>
<dbReference type="AlphaFoldDB" id="A0A1M6P5J7"/>